<organism evidence="4 5">
    <name type="scientific">Striga asiatica</name>
    <name type="common">Asiatic witchweed</name>
    <name type="synonym">Buchnera asiatica</name>
    <dbReference type="NCBI Taxonomy" id="4170"/>
    <lineage>
        <taxon>Eukaryota</taxon>
        <taxon>Viridiplantae</taxon>
        <taxon>Streptophyta</taxon>
        <taxon>Embryophyta</taxon>
        <taxon>Tracheophyta</taxon>
        <taxon>Spermatophyta</taxon>
        <taxon>Magnoliopsida</taxon>
        <taxon>eudicotyledons</taxon>
        <taxon>Gunneridae</taxon>
        <taxon>Pentapetalae</taxon>
        <taxon>asterids</taxon>
        <taxon>lamiids</taxon>
        <taxon>Lamiales</taxon>
        <taxon>Orobanchaceae</taxon>
        <taxon>Buchnereae</taxon>
        <taxon>Striga</taxon>
    </lineage>
</organism>
<evidence type="ECO:0000256" key="2">
    <source>
        <dbReference type="ARBA" id="ARBA00023274"/>
    </source>
</evidence>
<dbReference type="InterPro" id="IPR000039">
    <property type="entry name" value="Ribosomal_eL18"/>
</dbReference>
<dbReference type="PANTHER" id="PTHR10934:SF2">
    <property type="entry name" value="LARGE RIBOSOMAL SUBUNIT PROTEIN EL18"/>
    <property type="match status" value="1"/>
</dbReference>
<reference evidence="5" key="1">
    <citation type="journal article" date="2019" name="Curr. Biol.">
        <title>Genome Sequence of Striga asiatica Provides Insight into the Evolution of Plant Parasitism.</title>
        <authorList>
            <person name="Yoshida S."/>
            <person name="Kim S."/>
            <person name="Wafula E.K."/>
            <person name="Tanskanen J."/>
            <person name="Kim Y.M."/>
            <person name="Honaas L."/>
            <person name="Yang Z."/>
            <person name="Spallek T."/>
            <person name="Conn C.E."/>
            <person name="Ichihashi Y."/>
            <person name="Cheong K."/>
            <person name="Cui S."/>
            <person name="Der J.P."/>
            <person name="Gundlach H."/>
            <person name="Jiao Y."/>
            <person name="Hori C."/>
            <person name="Ishida J.K."/>
            <person name="Kasahara H."/>
            <person name="Kiba T."/>
            <person name="Kim M.S."/>
            <person name="Koo N."/>
            <person name="Laohavisit A."/>
            <person name="Lee Y.H."/>
            <person name="Lumba S."/>
            <person name="McCourt P."/>
            <person name="Mortimer J.C."/>
            <person name="Mutuku J.M."/>
            <person name="Nomura T."/>
            <person name="Sasaki-Sekimoto Y."/>
            <person name="Seto Y."/>
            <person name="Wang Y."/>
            <person name="Wakatake T."/>
            <person name="Sakakibara H."/>
            <person name="Demura T."/>
            <person name="Yamaguchi S."/>
            <person name="Yoneyama K."/>
            <person name="Manabe R.I."/>
            <person name="Nelson D.C."/>
            <person name="Schulman A.H."/>
            <person name="Timko M.P."/>
            <person name="dePamphilis C.W."/>
            <person name="Choi D."/>
            <person name="Shirasu K."/>
        </authorList>
    </citation>
    <scope>NUCLEOTIDE SEQUENCE [LARGE SCALE GENOMIC DNA]</scope>
    <source>
        <strain evidence="5">cv. UVA1</strain>
    </source>
</reference>
<dbReference type="GO" id="GO:0022625">
    <property type="term" value="C:cytosolic large ribosomal subunit"/>
    <property type="evidence" value="ECO:0007669"/>
    <property type="project" value="TreeGrafter"/>
</dbReference>
<comment type="caution">
    <text evidence="4">The sequence shown here is derived from an EMBL/GenBank/DDBJ whole genome shotgun (WGS) entry which is preliminary data.</text>
</comment>
<gene>
    <name evidence="4" type="ORF">STAS_10978</name>
</gene>
<dbReference type="PANTHER" id="PTHR10934">
    <property type="entry name" value="60S RIBOSOMAL PROTEIN L18"/>
    <property type="match status" value="1"/>
</dbReference>
<keyword evidence="2" id="KW-0687">Ribonucleoprotein</keyword>
<proteinExistence type="predicted"/>
<dbReference type="EMBL" id="BKCP01004949">
    <property type="protein sequence ID" value="GER34737.1"/>
    <property type="molecule type" value="Genomic_DNA"/>
</dbReference>
<feature type="domain" description="Large ribosomal subunit protein uL15/eL18" evidence="3">
    <location>
        <begin position="125"/>
        <end position="177"/>
    </location>
</feature>
<keyword evidence="5" id="KW-1185">Reference proteome</keyword>
<evidence type="ECO:0000313" key="5">
    <source>
        <dbReference type="Proteomes" id="UP000325081"/>
    </source>
</evidence>
<dbReference type="AlphaFoldDB" id="A0A5A7PR21"/>
<keyword evidence="1 4" id="KW-0689">Ribosomal protein</keyword>
<dbReference type="GO" id="GO:0003723">
    <property type="term" value="F:RNA binding"/>
    <property type="evidence" value="ECO:0007669"/>
    <property type="project" value="TreeGrafter"/>
</dbReference>
<protein>
    <submittedName>
        <fullName evidence="4">60S ribosomal protein L18</fullName>
    </submittedName>
</protein>
<evidence type="ECO:0000256" key="1">
    <source>
        <dbReference type="ARBA" id="ARBA00022980"/>
    </source>
</evidence>
<dbReference type="Proteomes" id="UP000325081">
    <property type="component" value="Unassembled WGS sequence"/>
</dbReference>
<dbReference type="InterPro" id="IPR021131">
    <property type="entry name" value="Ribosomal_uL15/eL18"/>
</dbReference>
<evidence type="ECO:0000313" key="4">
    <source>
        <dbReference type="EMBL" id="GER34737.1"/>
    </source>
</evidence>
<dbReference type="GO" id="GO:0003735">
    <property type="term" value="F:structural constituent of ribosome"/>
    <property type="evidence" value="ECO:0007669"/>
    <property type="project" value="InterPro"/>
</dbReference>
<dbReference type="OrthoDB" id="6353017at2759"/>
<name>A0A5A7PR21_STRAF</name>
<evidence type="ECO:0000259" key="3">
    <source>
        <dbReference type="Pfam" id="PF17135"/>
    </source>
</evidence>
<dbReference type="Gene3D" id="3.100.10.10">
    <property type="match status" value="1"/>
</dbReference>
<accession>A0A5A7PR21</accession>
<dbReference type="GO" id="GO:0006412">
    <property type="term" value="P:translation"/>
    <property type="evidence" value="ECO:0007669"/>
    <property type="project" value="InterPro"/>
</dbReference>
<dbReference type="Pfam" id="PF17135">
    <property type="entry name" value="Ribosomal_L18"/>
    <property type="match status" value="1"/>
</dbReference>
<sequence length="183" mass="20860">MKFSGRLPNLNHLRAEPNGCCSSSVAISLHQSDVVLRTGPLDRRRRFEAMCNLGEAICCFCFWILRRKNREIREETALLCQSHVSHERNVKPIVLVGTVDVDIAVDEVPAMKFQNLSIAKHVLEHVLLMGSRDAREAVKHFRPAPNVPHSHTIPYVRAKGMEFGRARGRRNNRGFRVLSYFGF</sequence>